<accession>A0A482VAL8</accession>
<dbReference type="Pfam" id="PF22528">
    <property type="entry name" value="PRMT_C"/>
    <property type="match status" value="1"/>
</dbReference>
<dbReference type="GO" id="GO:0032259">
    <property type="term" value="P:methylation"/>
    <property type="evidence" value="ECO:0007669"/>
    <property type="project" value="UniProtKB-KW"/>
</dbReference>
<dbReference type="PROSITE" id="PS51678">
    <property type="entry name" value="SAM_MT_PRMT"/>
    <property type="match status" value="1"/>
</dbReference>
<dbReference type="InterPro" id="IPR025799">
    <property type="entry name" value="Arg_MeTrfase"/>
</dbReference>
<dbReference type="GO" id="GO:0005634">
    <property type="term" value="C:nucleus"/>
    <property type="evidence" value="ECO:0007669"/>
    <property type="project" value="TreeGrafter"/>
</dbReference>
<dbReference type="Gene3D" id="1.25.40.10">
    <property type="entry name" value="Tetratricopeptide repeat domain"/>
    <property type="match status" value="1"/>
</dbReference>
<dbReference type="Gene3D" id="2.70.160.11">
    <property type="entry name" value="Hnrnp arginine n-methyltransferase1"/>
    <property type="match status" value="2"/>
</dbReference>
<dbReference type="GO" id="GO:0016274">
    <property type="term" value="F:protein-arginine N-methyltransferase activity"/>
    <property type="evidence" value="ECO:0007669"/>
    <property type="project" value="InterPro"/>
</dbReference>
<comment type="caution">
    <text evidence="6">The sequence shown here is derived from an EMBL/GenBank/DDBJ whole genome shotgun (WGS) entry which is preliminary data.</text>
</comment>
<dbReference type="GO" id="GO:0042054">
    <property type="term" value="F:histone methyltransferase activity"/>
    <property type="evidence" value="ECO:0007669"/>
    <property type="project" value="TreeGrafter"/>
</dbReference>
<proteinExistence type="predicted"/>
<gene>
    <name evidence="6" type="ORF">BDFB_003229</name>
</gene>
<evidence type="ECO:0000256" key="3">
    <source>
        <dbReference type="ARBA" id="ARBA00022691"/>
    </source>
</evidence>
<evidence type="ECO:0000256" key="1">
    <source>
        <dbReference type="ARBA" id="ARBA00022603"/>
    </source>
</evidence>
<evidence type="ECO:0000313" key="6">
    <source>
        <dbReference type="EMBL" id="RZB40208.1"/>
    </source>
</evidence>
<keyword evidence="7" id="KW-1185">Reference proteome</keyword>
<dbReference type="InterPro" id="IPR011990">
    <property type="entry name" value="TPR-like_helical_dom_sf"/>
</dbReference>
<dbReference type="Gene3D" id="3.40.50.150">
    <property type="entry name" value="Vaccinia Virus protein VP39"/>
    <property type="match status" value="1"/>
</dbReference>
<dbReference type="InterPro" id="IPR055135">
    <property type="entry name" value="PRMT_dom"/>
</dbReference>
<evidence type="ECO:0000256" key="4">
    <source>
        <dbReference type="PROSITE-ProRule" id="PRU01015"/>
    </source>
</evidence>
<evidence type="ECO:0000259" key="5">
    <source>
        <dbReference type="Pfam" id="PF22528"/>
    </source>
</evidence>
<keyword evidence="2 4" id="KW-0808">Transferase</keyword>
<dbReference type="OrthoDB" id="5980806at2759"/>
<reference evidence="6 7" key="1">
    <citation type="submission" date="2017-03" db="EMBL/GenBank/DDBJ databases">
        <title>Genome of the blue death feigning beetle - Asbolus verrucosus.</title>
        <authorList>
            <person name="Rider S.D."/>
        </authorList>
    </citation>
    <scope>NUCLEOTIDE SEQUENCE [LARGE SCALE GENOMIC DNA]</scope>
    <source>
        <strain evidence="6">Butters</strain>
        <tissue evidence="6">Head and leg muscle</tissue>
    </source>
</reference>
<organism evidence="6 7">
    <name type="scientific">Asbolus verrucosus</name>
    <name type="common">Desert ironclad beetle</name>
    <dbReference type="NCBI Taxonomy" id="1661398"/>
    <lineage>
        <taxon>Eukaryota</taxon>
        <taxon>Metazoa</taxon>
        <taxon>Ecdysozoa</taxon>
        <taxon>Arthropoda</taxon>
        <taxon>Hexapoda</taxon>
        <taxon>Insecta</taxon>
        <taxon>Pterygota</taxon>
        <taxon>Neoptera</taxon>
        <taxon>Endopterygota</taxon>
        <taxon>Coleoptera</taxon>
        <taxon>Polyphaga</taxon>
        <taxon>Cucujiformia</taxon>
        <taxon>Tenebrionidae</taxon>
        <taxon>Pimeliinae</taxon>
        <taxon>Asbolus</taxon>
    </lineage>
</organism>
<dbReference type="PANTHER" id="PTHR11006:SF60">
    <property type="entry name" value="PROTEIN ARGININE N-METHYLTRANSFERASE 9"/>
    <property type="match status" value="1"/>
</dbReference>
<evidence type="ECO:0000313" key="7">
    <source>
        <dbReference type="Proteomes" id="UP000292052"/>
    </source>
</evidence>
<protein>
    <submittedName>
        <fullName evidence="6">Protein arginine N-methyltransferase 9</fullName>
    </submittedName>
</protein>
<dbReference type="EMBL" id="QDEB01121367">
    <property type="protein sequence ID" value="RZB40208.1"/>
    <property type="molecule type" value="Genomic_DNA"/>
</dbReference>
<feature type="non-terminal residue" evidence="6">
    <location>
        <position position="723"/>
    </location>
</feature>
<dbReference type="AlphaFoldDB" id="A0A482VAL8"/>
<dbReference type="SUPFAM" id="SSF48452">
    <property type="entry name" value="TPR-like"/>
    <property type="match status" value="1"/>
</dbReference>
<feature type="domain" description="Protein arginine N-methyltransferase" evidence="5">
    <location>
        <begin position="281"/>
        <end position="427"/>
    </location>
</feature>
<dbReference type="InterPro" id="IPR029063">
    <property type="entry name" value="SAM-dependent_MTases_sf"/>
</dbReference>
<evidence type="ECO:0000256" key="2">
    <source>
        <dbReference type="ARBA" id="ARBA00022679"/>
    </source>
</evidence>
<keyword evidence="1 4" id="KW-0489">Methyltransferase</keyword>
<dbReference type="Proteomes" id="UP000292052">
    <property type="component" value="Unassembled WGS sequence"/>
</dbReference>
<sequence>MDQEERVPRIGEVKIKVKPDYYLQRAHQEQSNGNDVLAIENYVNYMENLGNHNEMKLSEQINLTKLVLNLGAALEAKEAEDEVMKCYVEILNHFPKNVLILNAFAVYLFSRGEYNVAKGYFQRAAAEGYLPAEKNLLHVLWSLIPRWHFRMLNDKKRNKSYQEAIHKAIQSGCKKICDIGAGCGLLSLIAGTCSKEVQVTAFEESKTLHTIALRIFNGYSLKNVSLHPHNSNEVTKIICPYDLIVTEIFDAGLFGENCLESIHHALSLFINEKKFKIIPASAKLYVTGIESHNLTKKTHYTETLKELGLENICIREADSEPYDSEYLKNEYIKYVTETKSFLNVNFYDKSQLHDLITPDSSCVDDMELTCKEDGIIHALAMWFDLNLDEEITISTNPFDSDIRCWEQAVFHLKHPIPVKKNEILKLRPKITNGQILFDVLSHQSNCQQCFETSKEVISFLNDTELVQTIVRVVNGYVNCNLRVVDFNSFPLFGFLMAKRGATVYHVYKDATDLNLYKHIMEINSLCSYKFIFINEKAVDEYMVFLEPPDVVYTDLIKTDGSWNKVEFSVEIESKLKCESLPKKVFLKAQLINSDYLDICNKVDDSKALDFKIAEHMNEFSGTEHPNLESFKHQVLSSVVTYDISDLEVMDFHRDADVSRDGIVNGILYWFNVQFTDDESITFSTLNSSHYHKTCTILDSPKCVKKGDKMIIHIIREDGHLKVY</sequence>
<dbReference type="SUPFAM" id="SSF53335">
    <property type="entry name" value="S-adenosyl-L-methionine-dependent methyltransferases"/>
    <property type="match status" value="1"/>
</dbReference>
<name>A0A482VAL8_ASBVE</name>
<keyword evidence="3 4" id="KW-0949">S-adenosyl-L-methionine</keyword>
<dbReference type="STRING" id="1661398.A0A482VAL8"/>
<dbReference type="PANTHER" id="PTHR11006">
    <property type="entry name" value="PROTEIN ARGININE N-METHYLTRANSFERASE"/>
    <property type="match status" value="1"/>
</dbReference>